<keyword evidence="8" id="KW-1185">Reference proteome</keyword>
<dbReference type="InterPro" id="IPR029058">
    <property type="entry name" value="AB_hydrolase_fold"/>
</dbReference>
<evidence type="ECO:0000313" key="7">
    <source>
        <dbReference type="EMBL" id="KAG0711957.1"/>
    </source>
</evidence>
<keyword evidence="6" id="KW-0325">Glycoprotein</keyword>
<comment type="similarity">
    <text evidence="1">Belongs to the peptidase S10 family.</text>
</comment>
<evidence type="ECO:0000256" key="4">
    <source>
        <dbReference type="ARBA" id="ARBA00022729"/>
    </source>
</evidence>
<evidence type="ECO:0000256" key="1">
    <source>
        <dbReference type="ARBA" id="ARBA00009431"/>
    </source>
</evidence>
<gene>
    <name evidence="7" type="primary">Scpep1_1</name>
    <name evidence="7" type="ORF">GWK47_019429</name>
</gene>
<keyword evidence="5" id="KW-0378">Hydrolase</keyword>
<dbReference type="PANTHER" id="PTHR11802">
    <property type="entry name" value="SERINE PROTEASE FAMILY S10 SERINE CARBOXYPEPTIDASE"/>
    <property type="match status" value="1"/>
</dbReference>
<dbReference type="SUPFAM" id="SSF53474">
    <property type="entry name" value="alpha/beta-Hydrolases"/>
    <property type="match status" value="1"/>
</dbReference>
<name>A0A8J4XSB3_CHIOP</name>
<keyword evidence="3" id="KW-0645">Protease</keyword>
<dbReference type="InterPro" id="IPR001563">
    <property type="entry name" value="Peptidase_S10"/>
</dbReference>
<sequence>MDEEEEEEEKVSGSGAGVDVGKETWGYVSVRNGAHMFFWLYYTTGTTDYTHRPLVVWLQGGPGASSTGIGNFLEIGPQTDALANRTYAWVSELFVQTRIIQ</sequence>
<dbReference type="PANTHER" id="PTHR11802:SF3">
    <property type="entry name" value="RETINOID-INDUCIBLE SERINE CARBOXYPEPTIDASE"/>
    <property type="match status" value="1"/>
</dbReference>
<evidence type="ECO:0000313" key="8">
    <source>
        <dbReference type="Proteomes" id="UP000770661"/>
    </source>
</evidence>
<proteinExistence type="inferred from homology"/>
<evidence type="ECO:0000256" key="5">
    <source>
        <dbReference type="ARBA" id="ARBA00022801"/>
    </source>
</evidence>
<dbReference type="Gene3D" id="3.40.50.1820">
    <property type="entry name" value="alpha/beta hydrolase"/>
    <property type="match status" value="1"/>
</dbReference>
<dbReference type="OrthoDB" id="443318at2759"/>
<dbReference type="Pfam" id="PF00450">
    <property type="entry name" value="Peptidase_S10"/>
    <property type="match status" value="1"/>
</dbReference>
<dbReference type="Proteomes" id="UP000770661">
    <property type="component" value="Unassembled WGS sequence"/>
</dbReference>
<evidence type="ECO:0000256" key="6">
    <source>
        <dbReference type="ARBA" id="ARBA00023180"/>
    </source>
</evidence>
<reference evidence="7" key="1">
    <citation type="submission" date="2020-07" db="EMBL/GenBank/DDBJ databases">
        <title>The High-quality genome of the commercially important snow crab, Chionoecetes opilio.</title>
        <authorList>
            <person name="Jeong J.-H."/>
            <person name="Ryu S."/>
        </authorList>
    </citation>
    <scope>NUCLEOTIDE SEQUENCE</scope>
    <source>
        <strain evidence="7">MADBK_172401_WGS</strain>
        <tissue evidence="7">Digestive gland</tissue>
    </source>
</reference>
<evidence type="ECO:0000256" key="3">
    <source>
        <dbReference type="ARBA" id="ARBA00022670"/>
    </source>
</evidence>
<dbReference type="AlphaFoldDB" id="A0A8J4XSB3"/>
<comment type="caution">
    <text evidence="7">The sequence shown here is derived from an EMBL/GenBank/DDBJ whole genome shotgun (WGS) entry which is preliminary data.</text>
</comment>
<dbReference type="GO" id="GO:0006508">
    <property type="term" value="P:proteolysis"/>
    <property type="evidence" value="ECO:0007669"/>
    <property type="project" value="UniProtKB-KW"/>
</dbReference>
<dbReference type="GO" id="GO:0004185">
    <property type="term" value="F:serine-type carboxypeptidase activity"/>
    <property type="evidence" value="ECO:0007669"/>
    <property type="project" value="InterPro"/>
</dbReference>
<organism evidence="7 8">
    <name type="scientific">Chionoecetes opilio</name>
    <name type="common">Atlantic snow crab</name>
    <name type="synonym">Cancer opilio</name>
    <dbReference type="NCBI Taxonomy" id="41210"/>
    <lineage>
        <taxon>Eukaryota</taxon>
        <taxon>Metazoa</taxon>
        <taxon>Ecdysozoa</taxon>
        <taxon>Arthropoda</taxon>
        <taxon>Crustacea</taxon>
        <taxon>Multicrustacea</taxon>
        <taxon>Malacostraca</taxon>
        <taxon>Eumalacostraca</taxon>
        <taxon>Eucarida</taxon>
        <taxon>Decapoda</taxon>
        <taxon>Pleocyemata</taxon>
        <taxon>Brachyura</taxon>
        <taxon>Eubrachyura</taxon>
        <taxon>Majoidea</taxon>
        <taxon>Majidae</taxon>
        <taxon>Chionoecetes</taxon>
    </lineage>
</organism>
<dbReference type="EMBL" id="JACEEZ010022822">
    <property type="protein sequence ID" value="KAG0711957.1"/>
    <property type="molecule type" value="Genomic_DNA"/>
</dbReference>
<accession>A0A8J4XSB3</accession>
<keyword evidence="4" id="KW-0732">Signal</keyword>
<protein>
    <submittedName>
        <fullName evidence="7">Retinoid-inducible serine carboxypeptidase</fullName>
    </submittedName>
</protein>
<evidence type="ECO:0000256" key="2">
    <source>
        <dbReference type="ARBA" id="ARBA00022645"/>
    </source>
</evidence>
<keyword evidence="2 7" id="KW-0121">Carboxypeptidase</keyword>